<name>A0ABW1QZQ6_9ACTN</name>
<evidence type="ECO:0000256" key="4">
    <source>
        <dbReference type="ARBA" id="ARBA00022989"/>
    </source>
</evidence>
<keyword evidence="3 6" id="KW-0812">Transmembrane</keyword>
<sequence>MTTVLAAVLFGALIGLSLGMLGAGGSILAIPVLTHVLGQSGTEAATGALVVVGVSSLMGVLTSLRHRTVMVARGLTFGAVALGGTTIGALASEHVSEDVLMLCFGVVMLLVGISMAVRARRPGAGAGESGFDTPVIGFRPTFHLEWPRALQIVLTATLVGFLTGFLGVGGGFLVVPALVMALGLPMRNAAATSMLVIVVTSSAALMIRSGTGVHPDWDVVAALTGATAVATVVGTRLSGRVNRALLHRAFTVLVLTIAVFVLGESVLAHL</sequence>
<dbReference type="InterPro" id="IPR051598">
    <property type="entry name" value="TSUP/Inactive_protease-like"/>
</dbReference>
<feature type="transmembrane region" description="Helical" evidence="6">
    <location>
        <begin position="152"/>
        <end position="183"/>
    </location>
</feature>
<comment type="caution">
    <text evidence="7">The sequence shown here is derived from an EMBL/GenBank/DDBJ whole genome shotgun (WGS) entry which is preliminary data.</text>
</comment>
<keyword evidence="6" id="KW-1003">Cell membrane</keyword>
<evidence type="ECO:0000256" key="2">
    <source>
        <dbReference type="ARBA" id="ARBA00009142"/>
    </source>
</evidence>
<evidence type="ECO:0000256" key="6">
    <source>
        <dbReference type="RuleBase" id="RU363041"/>
    </source>
</evidence>
<keyword evidence="5 6" id="KW-0472">Membrane</keyword>
<dbReference type="RefSeq" id="WP_128221954.1">
    <property type="nucleotide sequence ID" value="NZ_CP034929.1"/>
</dbReference>
<evidence type="ECO:0000256" key="5">
    <source>
        <dbReference type="ARBA" id="ARBA00023136"/>
    </source>
</evidence>
<dbReference type="EMBL" id="JBHSQI010000009">
    <property type="protein sequence ID" value="MFC6154956.1"/>
    <property type="molecule type" value="Genomic_DNA"/>
</dbReference>
<protein>
    <recommendedName>
        <fullName evidence="6">Probable membrane transporter protein</fullName>
    </recommendedName>
</protein>
<feature type="transmembrane region" description="Helical" evidence="6">
    <location>
        <begin position="71"/>
        <end position="92"/>
    </location>
</feature>
<evidence type="ECO:0000256" key="1">
    <source>
        <dbReference type="ARBA" id="ARBA00004141"/>
    </source>
</evidence>
<evidence type="ECO:0000313" key="7">
    <source>
        <dbReference type="EMBL" id="MFC6154956.1"/>
    </source>
</evidence>
<comment type="similarity">
    <text evidence="2 6">Belongs to the 4-toluene sulfonate uptake permease (TSUP) (TC 2.A.102) family.</text>
</comment>
<dbReference type="PANTHER" id="PTHR43701">
    <property type="entry name" value="MEMBRANE TRANSPORTER PROTEIN MJ0441-RELATED"/>
    <property type="match status" value="1"/>
</dbReference>
<accession>A0ABW1QZQ6</accession>
<comment type="subcellular location">
    <subcellularLocation>
        <location evidence="6">Cell membrane</location>
        <topology evidence="6">Multi-pass membrane protein</topology>
    </subcellularLocation>
    <subcellularLocation>
        <location evidence="1">Membrane</location>
        <topology evidence="1">Multi-pass membrane protein</topology>
    </subcellularLocation>
</comment>
<dbReference type="InterPro" id="IPR002781">
    <property type="entry name" value="TM_pro_TauE-like"/>
</dbReference>
<evidence type="ECO:0000256" key="3">
    <source>
        <dbReference type="ARBA" id="ARBA00022692"/>
    </source>
</evidence>
<proteinExistence type="inferred from homology"/>
<feature type="transmembrane region" description="Helical" evidence="6">
    <location>
        <begin position="98"/>
        <end position="117"/>
    </location>
</feature>
<keyword evidence="4 6" id="KW-1133">Transmembrane helix</keyword>
<feature type="transmembrane region" description="Helical" evidence="6">
    <location>
        <begin position="45"/>
        <end position="64"/>
    </location>
</feature>
<dbReference type="PANTHER" id="PTHR43701:SF2">
    <property type="entry name" value="MEMBRANE TRANSPORTER PROTEIN YJNA-RELATED"/>
    <property type="match status" value="1"/>
</dbReference>
<dbReference type="Proteomes" id="UP001596098">
    <property type="component" value="Unassembled WGS sequence"/>
</dbReference>
<keyword evidence="8" id="KW-1185">Reference proteome</keyword>
<feature type="transmembrane region" description="Helical" evidence="6">
    <location>
        <begin position="245"/>
        <end position="267"/>
    </location>
</feature>
<gene>
    <name evidence="7" type="ORF">ACFPWU_14915</name>
</gene>
<reference evidence="8" key="1">
    <citation type="journal article" date="2019" name="Int. J. Syst. Evol. Microbiol.">
        <title>The Global Catalogue of Microorganisms (GCM) 10K type strain sequencing project: providing services to taxonomists for standard genome sequencing and annotation.</title>
        <authorList>
            <consortium name="The Broad Institute Genomics Platform"/>
            <consortium name="The Broad Institute Genome Sequencing Center for Infectious Disease"/>
            <person name="Wu L."/>
            <person name="Ma J."/>
        </authorList>
    </citation>
    <scope>NUCLEOTIDE SEQUENCE [LARGE SCALE GENOMIC DNA]</scope>
    <source>
        <strain evidence="8">DFY28</strain>
    </source>
</reference>
<evidence type="ECO:0000313" key="8">
    <source>
        <dbReference type="Proteomes" id="UP001596098"/>
    </source>
</evidence>
<feature type="transmembrane region" description="Helical" evidence="6">
    <location>
        <begin position="189"/>
        <end position="207"/>
    </location>
</feature>
<organism evidence="7 8">
    <name type="scientific">Nocardioides yefusunii</name>
    <dbReference type="NCBI Taxonomy" id="2500546"/>
    <lineage>
        <taxon>Bacteria</taxon>
        <taxon>Bacillati</taxon>
        <taxon>Actinomycetota</taxon>
        <taxon>Actinomycetes</taxon>
        <taxon>Propionibacteriales</taxon>
        <taxon>Nocardioidaceae</taxon>
        <taxon>Nocardioides</taxon>
    </lineage>
</organism>
<dbReference type="Pfam" id="PF01925">
    <property type="entry name" value="TauE"/>
    <property type="match status" value="1"/>
</dbReference>